<dbReference type="Proteomes" id="UP001500185">
    <property type="component" value="Unassembled WGS sequence"/>
</dbReference>
<evidence type="ECO:0000313" key="2">
    <source>
        <dbReference type="Proteomes" id="UP001500185"/>
    </source>
</evidence>
<comment type="caution">
    <text evidence="1">The sequence shown here is derived from an EMBL/GenBank/DDBJ whole genome shotgun (WGS) entry which is preliminary data.</text>
</comment>
<keyword evidence="2" id="KW-1185">Reference proteome</keyword>
<name>A0ABN1KDZ9_9FLAO</name>
<organism evidence="1 2">
    <name type="scientific">Psychroflexus lacisalsi</name>
    <dbReference type="NCBI Taxonomy" id="503928"/>
    <lineage>
        <taxon>Bacteria</taxon>
        <taxon>Pseudomonadati</taxon>
        <taxon>Bacteroidota</taxon>
        <taxon>Flavobacteriia</taxon>
        <taxon>Flavobacteriales</taxon>
        <taxon>Flavobacteriaceae</taxon>
        <taxon>Psychroflexus</taxon>
    </lineage>
</organism>
<accession>A0ABN1KDZ9</accession>
<dbReference type="PROSITE" id="PS51257">
    <property type="entry name" value="PROKAR_LIPOPROTEIN"/>
    <property type="match status" value="1"/>
</dbReference>
<dbReference type="RefSeq" id="WP_224454750.1">
    <property type="nucleotide sequence ID" value="NZ_BAAAGG010000022.1"/>
</dbReference>
<sequence length="286" mass="34096">MRNKQLILLILFSFTLGACSLFSEKENSDYVARVNTHYLEFDELNQHISKDLSEQDSTIAAKTYIQNWATDKLLLDRAKLNLPEEKQIDFRELAKKYEEQLFKKAYKDALIERELKDVIDSSDVDEYYKNNKSNFKLNEELVQLRYLQLDKKMKALKDIKRQFQRFNPEDMLSLQEKSLEFKSLSLNDSIWVRYSEVVKEFKESKGLQLDKTELFKSGYFIEIENENDLYYIFIKSILKRNEEAPIGYIRPTIEQILLNRKKINIAKKIEKEITKDATKNNEFEVY</sequence>
<gene>
    <name evidence="1" type="ORF">GCM10009433_25580</name>
</gene>
<evidence type="ECO:0008006" key="3">
    <source>
        <dbReference type="Google" id="ProtNLM"/>
    </source>
</evidence>
<evidence type="ECO:0000313" key="1">
    <source>
        <dbReference type="EMBL" id="GAA0763844.1"/>
    </source>
</evidence>
<reference evidence="1 2" key="1">
    <citation type="journal article" date="2019" name="Int. J. Syst. Evol. Microbiol.">
        <title>The Global Catalogue of Microorganisms (GCM) 10K type strain sequencing project: providing services to taxonomists for standard genome sequencing and annotation.</title>
        <authorList>
            <consortium name="The Broad Institute Genomics Platform"/>
            <consortium name="The Broad Institute Genome Sequencing Center for Infectious Disease"/>
            <person name="Wu L."/>
            <person name="Ma J."/>
        </authorList>
    </citation>
    <scope>NUCLEOTIDE SEQUENCE [LARGE SCALE GENOMIC DNA]</scope>
    <source>
        <strain evidence="1 2">JCM 16231</strain>
    </source>
</reference>
<protein>
    <recommendedName>
        <fullName evidence="3">Peptidylprolyl isomerase</fullName>
    </recommendedName>
</protein>
<dbReference type="EMBL" id="BAAAGG010000022">
    <property type="protein sequence ID" value="GAA0763844.1"/>
    <property type="molecule type" value="Genomic_DNA"/>
</dbReference>
<proteinExistence type="predicted"/>